<accession>A0ACC1LCD3</accession>
<dbReference type="EMBL" id="JANBUP010001427">
    <property type="protein sequence ID" value="KAJ2805821.1"/>
    <property type="molecule type" value="Genomic_DNA"/>
</dbReference>
<gene>
    <name evidence="1" type="ORF">H4S07_003933</name>
</gene>
<evidence type="ECO:0000313" key="1">
    <source>
        <dbReference type="EMBL" id="KAJ2805821.1"/>
    </source>
</evidence>
<comment type="caution">
    <text evidence="1">The sequence shown here is derived from an EMBL/GenBank/DDBJ whole genome shotgun (WGS) entry which is preliminary data.</text>
</comment>
<proteinExistence type="predicted"/>
<reference evidence="1" key="1">
    <citation type="submission" date="2022-07" db="EMBL/GenBank/DDBJ databases">
        <title>Phylogenomic reconstructions and comparative analyses of Kickxellomycotina fungi.</title>
        <authorList>
            <person name="Reynolds N.K."/>
            <person name="Stajich J.E."/>
            <person name="Barry K."/>
            <person name="Grigoriev I.V."/>
            <person name="Crous P."/>
            <person name="Smith M.E."/>
        </authorList>
    </citation>
    <scope>NUCLEOTIDE SEQUENCE</scope>
    <source>
        <strain evidence="1">CBS 102833</strain>
    </source>
</reference>
<sequence length="101" mass="11158">QDMLRTAFKLIKTPASVATTPRRFIAHIPRVSSMGTTSTLEHSSVDTFVGDITFNEDIAIEHFHEKAIATDSMRAAANYNEIHVVPSASSSYQNIHVVYGH</sequence>
<evidence type="ECO:0000313" key="2">
    <source>
        <dbReference type="Proteomes" id="UP001140096"/>
    </source>
</evidence>
<dbReference type="Proteomes" id="UP001140096">
    <property type="component" value="Unassembled WGS sequence"/>
</dbReference>
<keyword evidence="2" id="KW-1185">Reference proteome</keyword>
<organism evidence="1 2">
    <name type="scientific">Coemansia furcata</name>
    <dbReference type="NCBI Taxonomy" id="417177"/>
    <lineage>
        <taxon>Eukaryota</taxon>
        <taxon>Fungi</taxon>
        <taxon>Fungi incertae sedis</taxon>
        <taxon>Zoopagomycota</taxon>
        <taxon>Kickxellomycotina</taxon>
        <taxon>Kickxellomycetes</taxon>
        <taxon>Kickxellales</taxon>
        <taxon>Kickxellaceae</taxon>
        <taxon>Coemansia</taxon>
    </lineage>
</organism>
<name>A0ACC1LCD3_9FUNG</name>
<feature type="non-terminal residue" evidence="1">
    <location>
        <position position="1"/>
    </location>
</feature>
<protein>
    <submittedName>
        <fullName evidence="1">Uncharacterized protein</fullName>
    </submittedName>
</protein>